<comment type="caution">
    <text evidence="1">The sequence shown here is derived from an EMBL/GenBank/DDBJ whole genome shotgun (WGS) entry which is preliminary data.</text>
</comment>
<keyword evidence="2" id="KW-1185">Reference proteome</keyword>
<proteinExistence type="predicted"/>
<name>A0A7V8VB56_9BACT</name>
<dbReference type="Proteomes" id="UP000542342">
    <property type="component" value="Unassembled WGS sequence"/>
</dbReference>
<organism evidence="1 2">
    <name type="scientific">Thermogemmata fonticola</name>
    <dbReference type="NCBI Taxonomy" id="2755323"/>
    <lineage>
        <taxon>Bacteria</taxon>
        <taxon>Pseudomonadati</taxon>
        <taxon>Planctomycetota</taxon>
        <taxon>Planctomycetia</taxon>
        <taxon>Gemmatales</taxon>
        <taxon>Gemmataceae</taxon>
        <taxon>Thermogemmata</taxon>
    </lineage>
</organism>
<dbReference type="Gene3D" id="3.40.50.2300">
    <property type="match status" value="1"/>
</dbReference>
<evidence type="ECO:0000313" key="1">
    <source>
        <dbReference type="EMBL" id="MBA2224810.1"/>
    </source>
</evidence>
<gene>
    <name evidence="1" type="ORF">H0921_01385</name>
</gene>
<evidence type="ECO:0000313" key="2">
    <source>
        <dbReference type="Proteomes" id="UP000542342"/>
    </source>
</evidence>
<accession>A0A7V8VB56</accession>
<dbReference type="EMBL" id="JACEFB010000001">
    <property type="protein sequence ID" value="MBA2224810.1"/>
    <property type="molecule type" value="Genomic_DNA"/>
</dbReference>
<dbReference type="InterPro" id="IPR011006">
    <property type="entry name" value="CheY-like_superfamily"/>
</dbReference>
<dbReference type="RefSeq" id="WP_194536228.1">
    <property type="nucleotide sequence ID" value="NZ_JACEFB010000001.1"/>
</dbReference>
<protein>
    <submittedName>
        <fullName evidence="1">Response regulator</fullName>
    </submittedName>
</protein>
<dbReference type="AlphaFoldDB" id="A0A7V8VB56"/>
<dbReference type="SUPFAM" id="SSF52172">
    <property type="entry name" value="CheY-like"/>
    <property type="match status" value="1"/>
</dbReference>
<sequence>MSTDTQPESWVRGHGILLCDDLLFASRVLATARMQGCSLLWARDPATLLTWARQRPPTAVLLDLHHSQLALAQLLLELSSLCPSPPYCVAFGSHVDGERLESARRAGCHLVLPRSRFVAALDPHLQEWLDPTNPK</sequence>
<reference evidence="1 2" key="1">
    <citation type="submission" date="2020-07" db="EMBL/GenBank/DDBJ databases">
        <title>Thermogemmata thermophila gen. nov., sp. nov., a novel moderate thermophilic planctomycete from a Kamchatka hot spring.</title>
        <authorList>
            <person name="Elcheninov A.G."/>
            <person name="Podosokorskaya O.A."/>
            <person name="Kovaleva O.L."/>
            <person name="Novikov A."/>
            <person name="Bonch-Osmolovskaya E.A."/>
            <person name="Toshchakov S.V."/>
            <person name="Kublanov I.V."/>
        </authorList>
    </citation>
    <scope>NUCLEOTIDE SEQUENCE [LARGE SCALE GENOMIC DNA]</scope>
    <source>
        <strain evidence="1 2">2918</strain>
    </source>
</reference>